<proteinExistence type="predicted"/>
<keyword evidence="3" id="KW-1185">Reference proteome</keyword>
<dbReference type="AlphaFoldDB" id="A0AAV4BK02"/>
<evidence type="ECO:0000313" key="2">
    <source>
        <dbReference type="EMBL" id="GFO19805.1"/>
    </source>
</evidence>
<organism evidence="2 3">
    <name type="scientific">Plakobranchus ocellatus</name>
    <dbReference type="NCBI Taxonomy" id="259542"/>
    <lineage>
        <taxon>Eukaryota</taxon>
        <taxon>Metazoa</taxon>
        <taxon>Spiralia</taxon>
        <taxon>Lophotrochozoa</taxon>
        <taxon>Mollusca</taxon>
        <taxon>Gastropoda</taxon>
        <taxon>Heterobranchia</taxon>
        <taxon>Euthyneura</taxon>
        <taxon>Panpulmonata</taxon>
        <taxon>Sacoglossa</taxon>
        <taxon>Placobranchoidea</taxon>
        <taxon>Plakobranchidae</taxon>
        <taxon>Plakobranchus</taxon>
    </lineage>
</organism>
<feature type="compositionally biased region" description="Basic and acidic residues" evidence="1">
    <location>
        <begin position="11"/>
        <end position="23"/>
    </location>
</feature>
<protein>
    <submittedName>
        <fullName evidence="2">Uncharacterized protein</fullName>
    </submittedName>
</protein>
<comment type="caution">
    <text evidence="2">The sequence shown here is derived from an EMBL/GenBank/DDBJ whole genome shotgun (WGS) entry which is preliminary data.</text>
</comment>
<feature type="compositionally biased region" description="Basic and acidic residues" evidence="1">
    <location>
        <begin position="33"/>
        <end position="48"/>
    </location>
</feature>
<accession>A0AAV4BK02</accession>
<dbReference type="Proteomes" id="UP000735302">
    <property type="component" value="Unassembled WGS sequence"/>
</dbReference>
<reference evidence="2 3" key="1">
    <citation type="journal article" date="2021" name="Elife">
        <title>Chloroplast acquisition without the gene transfer in kleptoplastic sea slugs, Plakobranchus ocellatus.</title>
        <authorList>
            <person name="Maeda T."/>
            <person name="Takahashi S."/>
            <person name="Yoshida T."/>
            <person name="Shimamura S."/>
            <person name="Takaki Y."/>
            <person name="Nagai Y."/>
            <person name="Toyoda A."/>
            <person name="Suzuki Y."/>
            <person name="Arimoto A."/>
            <person name="Ishii H."/>
            <person name="Satoh N."/>
            <person name="Nishiyama T."/>
            <person name="Hasebe M."/>
            <person name="Maruyama T."/>
            <person name="Minagawa J."/>
            <person name="Obokata J."/>
            <person name="Shigenobu S."/>
        </authorList>
    </citation>
    <scope>NUCLEOTIDE SEQUENCE [LARGE SCALE GENOMIC DNA]</scope>
</reference>
<evidence type="ECO:0000256" key="1">
    <source>
        <dbReference type="SAM" id="MobiDB-lite"/>
    </source>
</evidence>
<sequence>MSGQGAGFGARTRDRRIPADLRADSIATMPPTPRERKRDMGRNVDLNKSHCSSGDTESGLEKKSNFCRYYGFWSIIAFSIDNNVVVYPLALDE</sequence>
<feature type="region of interest" description="Disordered" evidence="1">
    <location>
        <begin position="1"/>
        <end position="60"/>
    </location>
</feature>
<dbReference type="EMBL" id="BLXT01005114">
    <property type="protein sequence ID" value="GFO19805.1"/>
    <property type="molecule type" value="Genomic_DNA"/>
</dbReference>
<name>A0AAV4BK02_9GAST</name>
<gene>
    <name evidence="2" type="ORF">PoB_004631000</name>
</gene>
<evidence type="ECO:0000313" key="3">
    <source>
        <dbReference type="Proteomes" id="UP000735302"/>
    </source>
</evidence>